<reference evidence="2" key="1">
    <citation type="submission" date="2016-10" db="EMBL/GenBank/DDBJ databases">
        <authorList>
            <person name="Varghese N."/>
            <person name="Submissions S."/>
        </authorList>
    </citation>
    <scope>NUCLEOTIDE SEQUENCE [LARGE SCALE GENOMIC DNA]</scope>
    <source>
        <strain evidence="2">DSM 11443</strain>
    </source>
</reference>
<dbReference type="EMBL" id="FOMW01000006">
    <property type="protein sequence ID" value="SFE36213.1"/>
    <property type="molecule type" value="Genomic_DNA"/>
</dbReference>
<dbReference type="OrthoDB" id="7874238at2"/>
<dbReference type="AlphaFoldDB" id="A0A1I1ZZS8"/>
<gene>
    <name evidence="1" type="ORF">SAMN04488523_106280</name>
</gene>
<evidence type="ECO:0000313" key="2">
    <source>
        <dbReference type="Proteomes" id="UP000198977"/>
    </source>
</evidence>
<organism evidence="1 2">
    <name type="scientific">Sulfitobacter brevis</name>
    <dbReference type="NCBI Taxonomy" id="74348"/>
    <lineage>
        <taxon>Bacteria</taxon>
        <taxon>Pseudomonadati</taxon>
        <taxon>Pseudomonadota</taxon>
        <taxon>Alphaproteobacteria</taxon>
        <taxon>Rhodobacterales</taxon>
        <taxon>Roseobacteraceae</taxon>
        <taxon>Sulfitobacter</taxon>
    </lineage>
</organism>
<dbReference type="RefSeq" id="WP_143092443.1">
    <property type="nucleotide sequence ID" value="NZ_FOMW01000006.1"/>
</dbReference>
<protein>
    <submittedName>
        <fullName evidence="1">Uncharacterized protein</fullName>
    </submittedName>
</protein>
<proteinExistence type="predicted"/>
<evidence type="ECO:0000313" key="1">
    <source>
        <dbReference type="EMBL" id="SFE36213.1"/>
    </source>
</evidence>
<dbReference type="Proteomes" id="UP000198977">
    <property type="component" value="Unassembled WGS sequence"/>
</dbReference>
<accession>A0A1I1ZZS8</accession>
<keyword evidence="2" id="KW-1185">Reference proteome</keyword>
<sequence>MCDPPLAWSTNLSRRCPRACGQIAIKAWVEAHLGFVWTQTDLFQAGTTRHADLSIKTLANVRWWEFKPEPEYKPMDFAAALLSLTKRADDRLQKPDPRDVIDAQLLRIVKGAASGKAIGIDDLLTAVQSLNPAERATLATHLATSQDLQAAA</sequence>
<name>A0A1I1ZZS8_9RHOB</name>